<evidence type="ECO:0000256" key="4">
    <source>
        <dbReference type="ARBA" id="ARBA00022982"/>
    </source>
</evidence>
<dbReference type="InterPro" id="IPR036249">
    <property type="entry name" value="Thioredoxin-like_sf"/>
</dbReference>
<evidence type="ECO:0000256" key="1">
    <source>
        <dbReference type="ARBA" id="ARBA00005791"/>
    </source>
</evidence>
<keyword evidence="5" id="KW-0560">Oxidoreductase</keyword>
<dbReference type="Pfam" id="PF13462">
    <property type="entry name" value="Thioredoxin_4"/>
    <property type="match status" value="1"/>
</dbReference>
<dbReference type="AlphaFoldDB" id="A0A9R1CRS9"/>
<dbReference type="PANTHER" id="PTHR13887:SF14">
    <property type="entry name" value="DISULFIDE BOND FORMATION PROTEIN D"/>
    <property type="match status" value="1"/>
</dbReference>
<dbReference type="PANTHER" id="PTHR13887">
    <property type="entry name" value="GLUTATHIONE S-TRANSFERASE KAPPA"/>
    <property type="match status" value="1"/>
</dbReference>
<dbReference type="InterPro" id="IPR012336">
    <property type="entry name" value="Thioredoxin-like_fold"/>
</dbReference>
<keyword evidence="4" id="KW-0813">Transport</keyword>
<comment type="similarity">
    <text evidence="2">Belongs to the glutaredoxin family.</text>
</comment>
<dbReference type="Gene3D" id="3.40.30.10">
    <property type="entry name" value="Glutaredoxin"/>
    <property type="match status" value="1"/>
</dbReference>
<evidence type="ECO:0000256" key="3">
    <source>
        <dbReference type="ARBA" id="ARBA00022729"/>
    </source>
</evidence>
<keyword evidence="4" id="KW-0249">Electron transport</keyword>
<accession>A0A9R1CRS9</accession>
<organism evidence="9 10">
    <name type="scientific">Natronomonas aquatica</name>
    <dbReference type="NCBI Taxonomy" id="2841590"/>
    <lineage>
        <taxon>Archaea</taxon>
        <taxon>Methanobacteriati</taxon>
        <taxon>Methanobacteriota</taxon>
        <taxon>Stenosarchaea group</taxon>
        <taxon>Halobacteria</taxon>
        <taxon>Halobacteriales</taxon>
        <taxon>Natronomonadaceae</taxon>
        <taxon>Natronomonas</taxon>
    </lineage>
</organism>
<comment type="caution">
    <text evidence="9">The sequence shown here is derived from an EMBL/GenBank/DDBJ whole genome shotgun (WGS) entry which is preliminary data.</text>
</comment>
<evidence type="ECO:0000256" key="7">
    <source>
        <dbReference type="ARBA" id="ARBA00023284"/>
    </source>
</evidence>
<evidence type="ECO:0000313" key="10">
    <source>
        <dbReference type="Proteomes" id="UP001139494"/>
    </source>
</evidence>
<dbReference type="Proteomes" id="UP001139494">
    <property type="component" value="Unassembled WGS sequence"/>
</dbReference>
<dbReference type="PROSITE" id="PS51257">
    <property type="entry name" value="PROKAR_LIPOPROTEIN"/>
    <property type="match status" value="1"/>
</dbReference>
<keyword evidence="10" id="KW-1185">Reference proteome</keyword>
<sequence length="203" mass="21507">MDDTTTRRGFLAAGGAVAVALAGCSGGNSTDPDAIDDGDRPALGPESAPVTVTVFEDFSCPHCRQFNDQMKPAIERQYVDSGDVRYLHADFPIPVDETWSYAVGSAARAVFEEAGNDAFWEYVPAIYDHQGSYSLDVIGSVAGEIAGVGSAARSAAENDSYRETLDADRSLGERWGVSGTPSVFVGEEQVELDSIGSAIESRL</sequence>
<evidence type="ECO:0000256" key="2">
    <source>
        <dbReference type="ARBA" id="ARBA00007787"/>
    </source>
</evidence>
<proteinExistence type="inferred from homology"/>
<evidence type="ECO:0000313" key="9">
    <source>
        <dbReference type="EMBL" id="MCQ4332491.1"/>
    </source>
</evidence>
<keyword evidence="3" id="KW-0732">Signal</keyword>
<protein>
    <submittedName>
        <fullName evidence="9">DsbA family protein</fullName>
    </submittedName>
</protein>
<feature type="domain" description="Thioredoxin" evidence="8">
    <location>
        <begin position="20"/>
        <end position="170"/>
    </location>
</feature>
<dbReference type="PROSITE" id="PS51352">
    <property type="entry name" value="THIOREDOXIN_2"/>
    <property type="match status" value="1"/>
</dbReference>
<name>A0A9R1CRS9_9EURY</name>
<evidence type="ECO:0000259" key="8">
    <source>
        <dbReference type="PROSITE" id="PS51352"/>
    </source>
</evidence>
<dbReference type="EMBL" id="JAHLKM010000002">
    <property type="protein sequence ID" value="MCQ4332491.1"/>
    <property type="molecule type" value="Genomic_DNA"/>
</dbReference>
<dbReference type="PROSITE" id="PS51318">
    <property type="entry name" value="TAT"/>
    <property type="match status" value="1"/>
</dbReference>
<gene>
    <name evidence="9" type="ORF">KM295_03115</name>
</gene>
<keyword evidence="6" id="KW-1015">Disulfide bond</keyword>
<dbReference type="SUPFAM" id="SSF52833">
    <property type="entry name" value="Thioredoxin-like"/>
    <property type="match status" value="1"/>
</dbReference>
<reference evidence="9" key="1">
    <citation type="journal article" date="2023" name="Front. Microbiol.">
        <title>Genomic-based phylogenetic and metabolic analyses of the genus Natronomonas, and description of Natronomonas aquatica sp. nov.</title>
        <authorList>
            <person name="Garcia-Roldan A."/>
            <person name="Duran-Viseras A."/>
            <person name="de la Haba R.R."/>
            <person name="Corral P."/>
            <person name="Sanchez-Porro C."/>
            <person name="Ventosa A."/>
        </authorList>
    </citation>
    <scope>NUCLEOTIDE SEQUENCE</scope>
    <source>
        <strain evidence="9">F2-12</strain>
    </source>
</reference>
<dbReference type="InterPro" id="IPR006311">
    <property type="entry name" value="TAT_signal"/>
</dbReference>
<evidence type="ECO:0000256" key="5">
    <source>
        <dbReference type="ARBA" id="ARBA00023002"/>
    </source>
</evidence>
<dbReference type="GO" id="GO:0016491">
    <property type="term" value="F:oxidoreductase activity"/>
    <property type="evidence" value="ECO:0007669"/>
    <property type="project" value="UniProtKB-KW"/>
</dbReference>
<dbReference type="RefSeq" id="WP_256028417.1">
    <property type="nucleotide sequence ID" value="NZ_JAHLKM010000002.1"/>
</dbReference>
<comment type="similarity">
    <text evidence="1">Belongs to the thioredoxin family. DsbA subfamily.</text>
</comment>
<dbReference type="InterPro" id="IPR013766">
    <property type="entry name" value="Thioredoxin_domain"/>
</dbReference>
<keyword evidence="7" id="KW-0676">Redox-active center</keyword>
<evidence type="ECO:0000256" key="6">
    <source>
        <dbReference type="ARBA" id="ARBA00023157"/>
    </source>
</evidence>